<sequence>MAESASGSIPYAFPDKNSYHLLVPFYAPSNERGSVWAVAMDDRSGTIFASALTTMFTLIFGYIWILIVTIVVWFEGDKRLRRYVALLTLWNIDKPWNACKEMAQYAWACFWGDSSKKPNRGRDWRELFYGLTVAALALLVTLSSLAVSIYVPSLMQLDNMAPANADVLYYPDAARDAEQIINQFGVKVPPVMRALGSATIARDQILKKVTITSSPSSPPDSSQTLNPSFQMGWNYSLTGADFGFQHAPGLGLTIVGSCTTEYGWLSPEDSFPGINETYRLWGGEVNVTVFSDRSAITLTPVGTFTGHPSNGNRANTDGNLTFAVTIGSVHRASLNPGNDPWYLTQPRPEPNSTFPPAEHNASYWIQPSRPVLSCWEQRLWSYKGNTTVRSNGTATLTRPDLSPPLVRVLRTALANPMLLTVGIHSGDSSLLCRTTSSRGVIDASKCSIYSDMERLILASYVSTVNIFTDTTLFPPSSSTTYPNTFRFNTTTNSHEPGTADFVVRSPDVRTFSMVGIIIVSVALATLFLLRFVAARLLEGGCLGHHNVWRRMQVLSAPQLFRNLFEGTHEPRTHEDFWPCDRVYPVGRDDREFKLVECGAVRKECVGHVDKPHLKGS</sequence>
<gene>
    <name evidence="2" type="ORF">B0T21DRAFT_353645</name>
</gene>
<reference evidence="2" key="1">
    <citation type="submission" date="2023-06" db="EMBL/GenBank/DDBJ databases">
        <title>Genome-scale phylogeny and comparative genomics of the fungal order Sordariales.</title>
        <authorList>
            <consortium name="Lawrence Berkeley National Laboratory"/>
            <person name="Hensen N."/>
            <person name="Bonometti L."/>
            <person name="Westerberg I."/>
            <person name="Brannstrom I.O."/>
            <person name="Guillou S."/>
            <person name="Cros-Aarteil S."/>
            <person name="Calhoun S."/>
            <person name="Haridas S."/>
            <person name="Kuo A."/>
            <person name="Mondo S."/>
            <person name="Pangilinan J."/>
            <person name="Riley R."/>
            <person name="Labutti K."/>
            <person name="Andreopoulos B."/>
            <person name="Lipzen A."/>
            <person name="Chen C."/>
            <person name="Yanf M."/>
            <person name="Daum C."/>
            <person name="Ng V."/>
            <person name="Clum A."/>
            <person name="Steindorff A."/>
            <person name="Ohm R."/>
            <person name="Martin F."/>
            <person name="Silar P."/>
            <person name="Natvig D."/>
            <person name="Lalanne C."/>
            <person name="Gautier V."/>
            <person name="Ament-Velasquez S.L."/>
            <person name="Kruys A."/>
            <person name="Hutchinson M.I."/>
            <person name="Powell A.J."/>
            <person name="Barry K."/>
            <person name="Miller A.N."/>
            <person name="Grigoriev I.V."/>
            <person name="Debuchy R."/>
            <person name="Gladieux P."/>
            <person name="Thoren M.H."/>
            <person name="Johannesson H."/>
        </authorList>
    </citation>
    <scope>NUCLEOTIDE SEQUENCE</scope>
    <source>
        <strain evidence="2">CBS 540.89</strain>
    </source>
</reference>
<keyword evidence="1" id="KW-0812">Transmembrane</keyword>
<keyword evidence="1" id="KW-1133">Transmembrane helix</keyword>
<protein>
    <submittedName>
        <fullName evidence="2">Uncharacterized protein</fullName>
    </submittedName>
</protein>
<proteinExistence type="predicted"/>
<dbReference type="EMBL" id="JAUKTV010000027">
    <property type="protein sequence ID" value="KAK0701534.1"/>
    <property type="molecule type" value="Genomic_DNA"/>
</dbReference>
<dbReference type="Proteomes" id="UP001172159">
    <property type="component" value="Unassembled WGS sequence"/>
</dbReference>
<keyword evidence="1" id="KW-0472">Membrane</keyword>
<name>A0AA39ZPX9_9PEZI</name>
<feature type="transmembrane region" description="Helical" evidence="1">
    <location>
        <begin position="47"/>
        <end position="74"/>
    </location>
</feature>
<evidence type="ECO:0000313" key="2">
    <source>
        <dbReference type="EMBL" id="KAK0701534.1"/>
    </source>
</evidence>
<feature type="transmembrane region" description="Helical" evidence="1">
    <location>
        <begin position="127"/>
        <end position="151"/>
    </location>
</feature>
<accession>A0AA39ZPX9</accession>
<comment type="caution">
    <text evidence="2">The sequence shown here is derived from an EMBL/GenBank/DDBJ whole genome shotgun (WGS) entry which is preliminary data.</text>
</comment>
<evidence type="ECO:0000256" key="1">
    <source>
        <dbReference type="SAM" id="Phobius"/>
    </source>
</evidence>
<organism evidence="2 3">
    <name type="scientific">Apiosordaria backusii</name>
    <dbReference type="NCBI Taxonomy" id="314023"/>
    <lineage>
        <taxon>Eukaryota</taxon>
        <taxon>Fungi</taxon>
        <taxon>Dikarya</taxon>
        <taxon>Ascomycota</taxon>
        <taxon>Pezizomycotina</taxon>
        <taxon>Sordariomycetes</taxon>
        <taxon>Sordariomycetidae</taxon>
        <taxon>Sordariales</taxon>
        <taxon>Lasiosphaeriaceae</taxon>
        <taxon>Apiosordaria</taxon>
    </lineage>
</organism>
<dbReference type="AlphaFoldDB" id="A0AA39ZPX9"/>
<feature type="transmembrane region" description="Helical" evidence="1">
    <location>
        <begin position="511"/>
        <end position="529"/>
    </location>
</feature>
<keyword evidence="3" id="KW-1185">Reference proteome</keyword>
<evidence type="ECO:0000313" key="3">
    <source>
        <dbReference type="Proteomes" id="UP001172159"/>
    </source>
</evidence>